<dbReference type="GO" id="GO:0016787">
    <property type="term" value="F:hydrolase activity"/>
    <property type="evidence" value="ECO:0007669"/>
    <property type="project" value="UniProtKB-KW"/>
</dbReference>
<proteinExistence type="predicted"/>
<feature type="transmembrane region" description="Helical" evidence="5">
    <location>
        <begin position="12"/>
        <end position="33"/>
    </location>
</feature>
<evidence type="ECO:0000313" key="7">
    <source>
        <dbReference type="EMBL" id="MCI2284129.1"/>
    </source>
</evidence>
<protein>
    <submittedName>
        <fullName evidence="7">Rhombosortase</fullName>
        <ecNumber evidence="7">3.4.21.-</ecNumber>
    </submittedName>
</protein>
<sequence>MKLSSFPLASKHSAIVLVIALLSILAFVWEYFIGNSIAQAFFYQRNLIIQGELWRLLTGHLLHTNGYHLLLNLTALIMLWALHGRFYTIKNYSALFLFCCLSTSVGVFYSSPSLIQYVGLSGVLHGIFVYGAIMDIMSKDKTGYLLFLGVWLKIAHEQIYGAGKDVSNLIEANVAVDAHLWGAIGGLFFTMVYLFFIKLKSKK</sequence>
<accession>A0ABS9X1K2</accession>
<evidence type="ECO:0000256" key="4">
    <source>
        <dbReference type="ARBA" id="ARBA00023136"/>
    </source>
</evidence>
<feature type="transmembrane region" description="Helical" evidence="5">
    <location>
        <begin position="180"/>
        <end position="197"/>
    </location>
</feature>
<dbReference type="Pfam" id="PF01694">
    <property type="entry name" value="Rhomboid"/>
    <property type="match status" value="1"/>
</dbReference>
<dbReference type="InterPro" id="IPR022764">
    <property type="entry name" value="Peptidase_S54_rhomboid_dom"/>
</dbReference>
<feature type="transmembrane region" description="Helical" evidence="5">
    <location>
        <begin position="94"/>
        <end position="111"/>
    </location>
</feature>
<evidence type="ECO:0000313" key="8">
    <source>
        <dbReference type="Proteomes" id="UP001139646"/>
    </source>
</evidence>
<dbReference type="Gene3D" id="1.20.1540.10">
    <property type="entry name" value="Rhomboid-like"/>
    <property type="match status" value="1"/>
</dbReference>
<evidence type="ECO:0000259" key="6">
    <source>
        <dbReference type="Pfam" id="PF01694"/>
    </source>
</evidence>
<dbReference type="InterPro" id="IPR023826">
    <property type="entry name" value="Rhom-like_SP_proteobac"/>
</dbReference>
<comment type="caution">
    <text evidence="7">The sequence shown here is derived from an EMBL/GenBank/DDBJ whole genome shotgun (WGS) entry which is preliminary data.</text>
</comment>
<dbReference type="RefSeq" id="WP_242286588.1">
    <property type="nucleotide sequence ID" value="NZ_JAKKSL010000002.1"/>
</dbReference>
<feature type="transmembrane region" description="Helical" evidence="5">
    <location>
        <begin position="65"/>
        <end position="82"/>
    </location>
</feature>
<gene>
    <name evidence="7" type="primary">rrtA</name>
    <name evidence="7" type="ORF">L3081_12970</name>
</gene>
<keyword evidence="2 5" id="KW-0812">Transmembrane</keyword>
<dbReference type="EMBL" id="JAKKSL010000002">
    <property type="protein sequence ID" value="MCI2284129.1"/>
    <property type="molecule type" value="Genomic_DNA"/>
</dbReference>
<keyword evidence="7" id="KW-0378">Hydrolase</keyword>
<evidence type="ECO:0000256" key="2">
    <source>
        <dbReference type="ARBA" id="ARBA00022692"/>
    </source>
</evidence>
<feature type="transmembrane region" description="Helical" evidence="5">
    <location>
        <begin position="117"/>
        <end position="136"/>
    </location>
</feature>
<evidence type="ECO:0000256" key="1">
    <source>
        <dbReference type="ARBA" id="ARBA00004141"/>
    </source>
</evidence>
<dbReference type="SUPFAM" id="SSF144091">
    <property type="entry name" value="Rhomboid-like"/>
    <property type="match status" value="1"/>
</dbReference>
<organism evidence="7 8">
    <name type="scientific">Colwellia maritima</name>
    <dbReference type="NCBI Taxonomy" id="2912588"/>
    <lineage>
        <taxon>Bacteria</taxon>
        <taxon>Pseudomonadati</taxon>
        <taxon>Pseudomonadota</taxon>
        <taxon>Gammaproteobacteria</taxon>
        <taxon>Alteromonadales</taxon>
        <taxon>Colwelliaceae</taxon>
        <taxon>Colwellia</taxon>
    </lineage>
</organism>
<dbReference type="NCBIfam" id="TIGR03902">
    <property type="entry name" value="rhom_GG_sort"/>
    <property type="match status" value="1"/>
</dbReference>
<feature type="domain" description="Peptidase S54 rhomboid" evidence="6">
    <location>
        <begin position="51"/>
        <end position="193"/>
    </location>
</feature>
<feature type="transmembrane region" description="Helical" evidence="5">
    <location>
        <begin position="143"/>
        <end position="160"/>
    </location>
</feature>
<keyword evidence="8" id="KW-1185">Reference proteome</keyword>
<dbReference type="InterPro" id="IPR035952">
    <property type="entry name" value="Rhomboid-like_sf"/>
</dbReference>
<reference evidence="7" key="1">
    <citation type="submission" date="2022-01" db="EMBL/GenBank/DDBJ databases">
        <title>Colwellia maritima, isolated from seawater.</title>
        <authorList>
            <person name="Kristyanto S."/>
            <person name="Jung J."/>
            <person name="Jeon C.O."/>
        </authorList>
    </citation>
    <scope>NUCLEOTIDE SEQUENCE</scope>
    <source>
        <strain evidence="7">MSW7</strain>
    </source>
</reference>
<comment type="subcellular location">
    <subcellularLocation>
        <location evidence="1">Membrane</location>
        <topology evidence="1">Multi-pass membrane protein</topology>
    </subcellularLocation>
</comment>
<evidence type="ECO:0000256" key="3">
    <source>
        <dbReference type="ARBA" id="ARBA00022989"/>
    </source>
</evidence>
<evidence type="ECO:0000256" key="5">
    <source>
        <dbReference type="SAM" id="Phobius"/>
    </source>
</evidence>
<keyword evidence="4 5" id="KW-0472">Membrane</keyword>
<name>A0ABS9X1K2_9GAMM</name>
<dbReference type="EC" id="3.4.21.-" evidence="7"/>
<dbReference type="Proteomes" id="UP001139646">
    <property type="component" value="Unassembled WGS sequence"/>
</dbReference>
<keyword evidence="3 5" id="KW-1133">Transmembrane helix</keyword>